<evidence type="ECO:0000256" key="1">
    <source>
        <dbReference type="ARBA" id="ARBA00022603"/>
    </source>
</evidence>
<keyword evidence="3" id="KW-0949">S-adenosyl-L-methionine</keyword>
<dbReference type="Proteomes" id="UP000283734">
    <property type="component" value="Unassembled WGS sequence"/>
</dbReference>
<dbReference type="RefSeq" id="WP_022986817.1">
    <property type="nucleotide sequence ID" value="NZ_CAXGPP010000002.1"/>
</dbReference>
<evidence type="ECO:0000313" key="4">
    <source>
        <dbReference type="EMBL" id="RJG17170.1"/>
    </source>
</evidence>
<dbReference type="Gene3D" id="3.40.50.150">
    <property type="entry name" value="Vaccinia Virus protein VP39"/>
    <property type="match status" value="1"/>
</dbReference>
<evidence type="ECO:0000256" key="3">
    <source>
        <dbReference type="ARBA" id="ARBA00022691"/>
    </source>
</evidence>
<sequence>MTEKGNEQAILESWQRNATPWTNLIRHQSISSRCITNPAIVETIAALQPKRVLDVGCGEGWLCRALCQHGIHSTGIDAIDTLVEAARQQHPPGEYLQLPYGDIPGPLAGRHFDAVVCNFSLFGDQSVSDLIPTLGSLLAPQGHLLIQTLHPAMSHQGDYREGWRSNNWQGLKGNVDTPFPWYFRSFSGWLSLIQSHGFRVTVREPLCPDTHQPLSLILTARKQEL</sequence>
<proteinExistence type="predicted"/>
<dbReference type="Pfam" id="PF13489">
    <property type="entry name" value="Methyltransf_23"/>
    <property type="match status" value="1"/>
</dbReference>
<keyword evidence="5" id="KW-1185">Reference proteome</keyword>
<dbReference type="GO" id="GO:0010420">
    <property type="term" value="F:polyprenyldihydroxybenzoate methyltransferase activity"/>
    <property type="evidence" value="ECO:0007669"/>
    <property type="project" value="TreeGrafter"/>
</dbReference>
<protein>
    <submittedName>
        <fullName evidence="4">Class I SAM-dependent methyltransferase</fullName>
    </submittedName>
</protein>
<dbReference type="PANTHER" id="PTHR43464">
    <property type="entry name" value="METHYLTRANSFERASE"/>
    <property type="match status" value="1"/>
</dbReference>
<keyword evidence="1 4" id="KW-0489">Methyltransferase</keyword>
<dbReference type="SUPFAM" id="SSF53335">
    <property type="entry name" value="S-adenosyl-L-methionine-dependent methyltransferases"/>
    <property type="match status" value="1"/>
</dbReference>
<gene>
    <name evidence="4" type="ORF">D4A39_10555</name>
</gene>
<dbReference type="AlphaFoldDB" id="A0A418XWG8"/>
<dbReference type="OrthoDB" id="9791837at2"/>
<keyword evidence="2 4" id="KW-0808">Transferase</keyword>
<evidence type="ECO:0000256" key="2">
    <source>
        <dbReference type="ARBA" id="ARBA00022679"/>
    </source>
</evidence>
<accession>A0A418XWG8</accession>
<dbReference type="CDD" id="cd02440">
    <property type="entry name" value="AdoMet_MTases"/>
    <property type="match status" value="1"/>
</dbReference>
<reference evidence="4 5" key="1">
    <citation type="submission" date="2018-09" db="EMBL/GenBank/DDBJ databases">
        <title>Alcanivorax profundi sp. nov., isolated from 1000 m-depth seawater of the Mariana Trench.</title>
        <authorList>
            <person name="Liu J."/>
        </authorList>
    </citation>
    <scope>NUCLEOTIDE SEQUENCE [LARGE SCALE GENOMIC DNA]</scope>
    <source>
        <strain evidence="4 5">MTEO17</strain>
    </source>
</reference>
<organism evidence="4 5">
    <name type="scientific">Alcanivorax profundi</name>
    <dbReference type="NCBI Taxonomy" id="2338368"/>
    <lineage>
        <taxon>Bacteria</taxon>
        <taxon>Pseudomonadati</taxon>
        <taxon>Pseudomonadota</taxon>
        <taxon>Gammaproteobacteria</taxon>
        <taxon>Oceanospirillales</taxon>
        <taxon>Alcanivoracaceae</taxon>
        <taxon>Alcanivorax</taxon>
    </lineage>
</organism>
<dbReference type="PANTHER" id="PTHR43464:SF19">
    <property type="entry name" value="UBIQUINONE BIOSYNTHESIS O-METHYLTRANSFERASE, MITOCHONDRIAL"/>
    <property type="match status" value="1"/>
</dbReference>
<dbReference type="InterPro" id="IPR029063">
    <property type="entry name" value="SAM-dependent_MTases_sf"/>
</dbReference>
<dbReference type="GO" id="GO:0032259">
    <property type="term" value="P:methylation"/>
    <property type="evidence" value="ECO:0007669"/>
    <property type="project" value="UniProtKB-KW"/>
</dbReference>
<name>A0A418XWG8_9GAMM</name>
<evidence type="ECO:0000313" key="5">
    <source>
        <dbReference type="Proteomes" id="UP000283734"/>
    </source>
</evidence>
<comment type="caution">
    <text evidence="4">The sequence shown here is derived from an EMBL/GenBank/DDBJ whole genome shotgun (WGS) entry which is preliminary data.</text>
</comment>
<dbReference type="EMBL" id="QYYA01000003">
    <property type="protein sequence ID" value="RJG17170.1"/>
    <property type="molecule type" value="Genomic_DNA"/>
</dbReference>